<dbReference type="AlphaFoldDB" id="A0A7X2IZ56"/>
<feature type="binding site" evidence="16">
    <location>
        <position position="241"/>
    </location>
    <ligand>
        <name>ATP</name>
        <dbReference type="ChEBI" id="CHEBI:30616"/>
        <label>1</label>
    </ligand>
</feature>
<feature type="domain" description="ATP-grasp" evidence="17">
    <location>
        <begin position="133"/>
        <end position="327"/>
    </location>
</feature>
<keyword evidence="20" id="KW-1185">Reference proteome</keyword>
<feature type="domain" description="MGS-like" evidence="18">
    <location>
        <begin position="939"/>
        <end position="1075"/>
    </location>
</feature>
<reference evidence="19 20" key="1">
    <citation type="submission" date="2019-11" db="EMBL/GenBank/DDBJ databases">
        <title>Bacillus lacus genome.</title>
        <authorList>
            <person name="Allen C.J."/>
            <person name="Newman J.D."/>
        </authorList>
    </citation>
    <scope>NUCLEOTIDE SEQUENCE [LARGE SCALE GENOMIC DNA]</scope>
    <source>
        <strain evidence="19 20">KCTC 33946</strain>
    </source>
</reference>
<dbReference type="Gene3D" id="1.10.1030.10">
    <property type="entry name" value="Carbamoyl-phosphate synthetase, large subunit oligomerisation domain"/>
    <property type="match status" value="1"/>
</dbReference>
<evidence type="ECO:0000256" key="5">
    <source>
        <dbReference type="ARBA" id="ARBA00022598"/>
    </source>
</evidence>
<dbReference type="InterPro" id="IPR016185">
    <property type="entry name" value="PreATP-grasp_dom_sf"/>
</dbReference>
<dbReference type="SUPFAM" id="SSF56059">
    <property type="entry name" value="Glutathione synthetase ATP-binding domain-like"/>
    <property type="match status" value="2"/>
</dbReference>
<feature type="binding site" evidence="16">
    <location>
        <position position="298"/>
    </location>
    <ligand>
        <name>Mn(2+)</name>
        <dbReference type="ChEBI" id="CHEBI:29035"/>
        <label>2</label>
    </ligand>
</feature>
<keyword evidence="9 16" id="KW-0547">Nucleotide-binding</keyword>
<feature type="binding site" evidence="16">
    <location>
        <position position="754"/>
    </location>
    <ligand>
        <name>ATP</name>
        <dbReference type="ChEBI" id="CHEBI:30616"/>
        <label>2</label>
    </ligand>
</feature>
<dbReference type="SMART" id="SM01096">
    <property type="entry name" value="CPSase_L_D3"/>
    <property type="match status" value="1"/>
</dbReference>
<evidence type="ECO:0000256" key="3">
    <source>
        <dbReference type="ARBA" id="ARBA00009799"/>
    </source>
</evidence>
<feature type="binding site" evidence="16">
    <location>
        <position position="298"/>
    </location>
    <ligand>
        <name>ATP</name>
        <dbReference type="ChEBI" id="CHEBI:30616"/>
        <label>1</label>
    </ligand>
</feature>
<evidence type="ECO:0000256" key="8">
    <source>
        <dbReference type="ARBA" id="ARBA00022737"/>
    </source>
</evidence>
<feature type="binding site" evidence="16">
    <location>
        <position position="826"/>
    </location>
    <ligand>
        <name>ATP</name>
        <dbReference type="ChEBI" id="CHEBI:30616"/>
        <label>2</label>
    </ligand>
</feature>
<keyword evidence="8 16" id="KW-0677">Repeat</keyword>
<dbReference type="Gene3D" id="3.30.1490.20">
    <property type="entry name" value="ATP-grasp fold, A domain"/>
    <property type="match status" value="1"/>
</dbReference>
<feature type="binding site" evidence="16">
    <location>
        <position position="284"/>
    </location>
    <ligand>
        <name>ATP</name>
        <dbReference type="ChEBI" id="CHEBI:30616"/>
        <label>1</label>
    </ligand>
</feature>
<evidence type="ECO:0000256" key="2">
    <source>
        <dbReference type="ARBA" id="ARBA00005077"/>
    </source>
</evidence>
<evidence type="ECO:0000256" key="15">
    <source>
        <dbReference type="ARBA" id="ARBA00048816"/>
    </source>
</evidence>
<feature type="binding site" evidence="16">
    <location>
        <position position="826"/>
    </location>
    <ligand>
        <name>Mn(2+)</name>
        <dbReference type="ChEBI" id="CHEBI:29035"/>
        <label>3</label>
    </ligand>
</feature>
<dbReference type="SMART" id="SM00851">
    <property type="entry name" value="MGS"/>
    <property type="match status" value="1"/>
</dbReference>
<dbReference type="PANTHER" id="PTHR11405">
    <property type="entry name" value="CARBAMOYLTRANSFERASE FAMILY MEMBER"/>
    <property type="match status" value="1"/>
</dbReference>
<name>A0A7X2IZ56_9BACI</name>
<comment type="pathway">
    <text evidence="2 16">Amino-acid biosynthesis; L-arginine biosynthesis; carbamoyl phosphate from bicarbonate: step 1/1.</text>
</comment>
<dbReference type="SUPFAM" id="SSF52335">
    <property type="entry name" value="Methylglyoxal synthase-like"/>
    <property type="match status" value="1"/>
</dbReference>
<dbReference type="GO" id="GO:0006541">
    <property type="term" value="P:glutamine metabolic process"/>
    <property type="evidence" value="ECO:0007669"/>
    <property type="project" value="TreeGrafter"/>
</dbReference>
<feature type="binding site" evidence="16">
    <location>
        <position position="783"/>
    </location>
    <ligand>
        <name>ATP</name>
        <dbReference type="ChEBI" id="CHEBI:30616"/>
        <label>2</label>
    </ligand>
</feature>
<dbReference type="Proteomes" id="UP000448867">
    <property type="component" value="Unassembled WGS sequence"/>
</dbReference>
<feature type="binding site" evidence="16">
    <location>
        <position position="210"/>
    </location>
    <ligand>
        <name>ATP</name>
        <dbReference type="ChEBI" id="CHEBI:30616"/>
        <label>1</label>
    </ligand>
</feature>
<evidence type="ECO:0000256" key="4">
    <source>
        <dbReference type="ARBA" id="ARBA00022571"/>
    </source>
</evidence>
<evidence type="ECO:0000256" key="16">
    <source>
        <dbReference type="HAMAP-Rule" id="MF_01210"/>
    </source>
</evidence>
<evidence type="ECO:0000256" key="12">
    <source>
        <dbReference type="ARBA" id="ARBA00022975"/>
    </source>
</evidence>
<evidence type="ECO:0000256" key="10">
    <source>
        <dbReference type="ARBA" id="ARBA00022840"/>
    </source>
</evidence>
<evidence type="ECO:0000256" key="1">
    <source>
        <dbReference type="ARBA" id="ARBA00001936"/>
    </source>
</evidence>
<dbReference type="PROSITE" id="PS51855">
    <property type="entry name" value="MGS"/>
    <property type="match status" value="1"/>
</dbReference>
<dbReference type="RefSeq" id="WP_154307632.1">
    <property type="nucleotide sequence ID" value="NZ_WKKI01000016.1"/>
</dbReference>
<feature type="binding site" evidence="16">
    <location>
        <position position="176"/>
    </location>
    <ligand>
        <name>ATP</name>
        <dbReference type="ChEBI" id="CHEBI:30616"/>
        <label>1</label>
    </ligand>
</feature>
<dbReference type="Gene3D" id="3.40.50.20">
    <property type="match status" value="2"/>
</dbReference>
<comment type="domain">
    <text evidence="16">The large subunit is composed of 2 ATP-grasp domains that are involved in binding the 2 ATP molecules needed for carbamoyl phosphate synthesis. The N-terminal ATP-grasp domain (referred to as the carboxyphosphate synthetic component) catalyzes the ATP-dependent phosphorylation of hydrogencarbonate to carboxyphosphate and the subsequent nucleophilic attack by ammonia to form a carbamate intermediate. The C-terminal ATP-grasp domain (referred to as the carbamoyl phosphate synthetic component) then catalyzes the phosphorylation of carbamate with the second ATP to form the end product carbamoyl phosphate. The reactive and unstable enzyme intermediates are sequentially channeled from one active site to the next through the interior of the protein over a distance of at least 96 A.</text>
</comment>
<dbReference type="FunFam" id="1.10.1030.10:FF:000002">
    <property type="entry name" value="Carbamoyl-phosphate synthase large chain"/>
    <property type="match status" value="1"/>
</dbReference>
<feature type="binding site" evidence="16">
    <location>
        <position position="838"/>
    </location>
    <ligand>
        <name>Mg(2+)</name>
        <dbReference type="ChEBI" id="CHEBI:18420"/>
        <label>3</label>
    </ligand>
</feature>
<feature type="binding site" evidence="16">
    <location>
        <position position="711"/>
    </location>
    <ligand>
        <name>ATP</name>
        <dbReference type="ChEBI" id="CHEBI:30616"/>
        <label>2</label>
    </ligand>
</feature>
<keyword evidence="13" id="KW-0464">Manganese</keyword>
<dbReference type="Pfam" id="PF02786">
    <property type="entry name" value="CPSase_L_D2"/>
    <property type="match status" value="2"/>
</dbReference>
<dbReference type="InterPro" id="IPR011607">
    <property type="entry name" value="MGS-like_dom"/>
</dbReference>
<keyword evidence="7" id="KW-0479">Metal-binding</keyword>
<dbReference type="GO" id="GO:0005524">
    <property type="term" value="F:ATP binding"/>
    <property type="evidence" value="ECO:0007669"/>
    <property type="project" value="UniProtKB-UniRule"/>
</dbReference>
<dbReference type="PROSITE" id="PS00867">
    <property type="entry name" value="CPSASE_2"/>
    <property type="match status" value="2"/>
</dbReference>
<feature type="region of interest" description="Carboxyphosphate synthetic domain" evidence="16">
    <location>
        <begin position="1"/>
        <end position="401"/>
    </location>
</feature>
<dbReference type="Gene3D" id="3.40.50.1380">
    <property type="entry name" value="Methylglyoxal synthase-like domain"/>
    <property type="match status" value="1"/>
</dbReference>
<feature type="binding site" evidence="16">
    <location>
        <position position="785"/>
    </location>
    <ligand>
        <name>ATP</name>
        <dbReference type="ChEBI" id="CHEBI:30616"/>
        <label>2</label>
    </ligand>
</feature>
<feature type="binding site" evidence="16">
    <location>
        <position position="298"/>
    </location>
    <ligand>
        <name>Mn(2+)</name>
        <dbReference type="ChEBI" id="CHEBI:29035"/>
        <label>1</label>
    </ligand>
</feature>
<evidence type="ECO:0000256" key="14">
    <source>
        <dbReference type="ARBA" id="ARBA00047359"/>
    </source>
</evidence>
<keyword evidence="11" id="KW-0460">Magnesium</keyword>
<protein>
    <recommendedName>
        <fullName evidence="16">Carbamoyl phosphate synthase large chain</fullName>
        <ecNumber evidence="16">6.3.4.16</ecNumber>
        <ecNumber evidence="16">6.3.5.5</ecNumber>
    </recommendedName>
    <alternativeName>
        <fullName evidence="16">Carbamoyl phosphate synthetase ammonia chain</fullName>
    </alternativeName>
</protein>
<dbReference type="InterPro" id="IPR013815">
    <property type="entry name" value="ATP_grasp_subdomain_1"/>
</dbReference>
<dbReference type="NCBIfam" id="NF009455">
    <property type="entry name" value="PRK12815.1"/>
    <property type="match status" value="1"/>
</dbReference>
<dbReference type="InterPro" id="IPR005479">
    <property type="entry name" value="CPAse_ATP-bd"/>
</dbReference>
<dbReference type="GO" id="GO:0005737">
    <property type="term" value="C:cytoplasm"/>
    <property type="evidence" value="ECO:0007669"/>
    <property type="project" value="TreeGrafter"/>
</dbReference>
<dbReference type="FunFam" id="3.30.470.20:FF:000026">
    <property type="entry name" value="Carbamoyl-phosphate synthase large chain"/>
    <property type="match status" value="1"/>
</dbReference>
<dbReference type="GO" id="GO:0006526">
    <property type="term" value="P:L-arginine biosynthetic process"/>
    <property type="evidence" value="ECO:0007669"/>
    <property type="project" value="UniProtKB-UniRule"/>
</dbReference>
<dbReference type="HAMAP" id="MF_01210_B">
    <property type="entry name" value="CPSase_L_chain_B"/>
    <property type="match status" value="1"/>
</dbReference>
<proteinExistence type="inferred from homology"/>
<keyword evidence="5 16" id="KW-0436">Ligase</keyword>
<dbReference type="GO" id="GO:0004088">
    <property type="term" value="F:carbamoyl-phosphate synthase (glutamine-hydrolyzing) activity"/>
    <property type="evidence" value="ECO:0007669"/>
    <property type="project" value="UniProtKB-UniRule"/>
</dbReference>
<feature type="binding site" evidence="16">
    <location>
        <position position="752"/>
    </location>
    <ligand>
        <name>ATP</name>
        <dbReference type="ChEBI" id="CHEBI:30616"/>
        <label>2</label>
    </ligand>
</feature>
<feature type="binding site" evidence="16">
    <location>
        <position position="208"/>
    </location>
    <ligand>
        <name>ATP</name>
        <dbReference type="ChEBI" id="CHEBI:30616"/>
        <label>1</label>
    </ligand>
</feature>
<comment type="pathway">
    <text evidence="16">Pyrimidine metabolism; UMP biosynthesis via de novo pathway; (S)-dihydroorotate from bicarbonate: step 1/3.</text>
</comment>
<keyword evidence="6 16" id="KW-0028">Amino-acid biosynthesis</keyword>
<dbReference type="Pfam" id="PF02787">
    <property type="entry name" value="CPSase_L_D3"/>
    <property type="match status" value="1"/>
</dbReference>
<dbReference type="Pfam" id="PF02142">
    <property type="entry name" value="MGS"/>
    <property type="match status" value="1"/>
</dbReference>
<comment type="similarity">
    <text evidence="3 16">Belongs to the CarB family.</text>
</comment>
<feature type="binding site" evidence="16">
    <location>
        <position position="838"/>
    </location>
    <ligand>
        <name>Mn(2+)</name>
        <dbReference type="ChEBI" id="CHEBI:29035"/>
        <label>3</label>
    </ligand>
</feature>
<dbReference type="InterPro" id="IPR005483">
    <property type="entry name" value="CPSase_dom"/>
</dbReference>
<dbReference type="Pfam" id="PF25596">
    <property type="entry name" value="CPSase_L_D1"/>
    <property type="match status" value="2"/>
</dbReference>
<feature type="binding site" evidence="16">
    <location>
        <position position="298"/>
    </location>
    <ligand>
        <name>Mg(2+)</name>
        <dbReference type="ChEBI" id="CHEBI:18420"/>
        <label>1</label>
    </ligand>
</feature>
<dbReference type="PANTHER" id="PTHR11405:SF53">
    <property type="entry name" value="CARBAMOYL-PHOSPHATE SYNTHASE [AMMONIA], MITOCHONDRIAL"/>
    <property type="match status" value="1"/>
</dbReference>
<feature type="binding site" evidence="16">
    <location>
        <position position="242"/>
    </location>
    <ligand>
        <name>ATP</name>
        <dbReference type="ChEBI" id="CHEBI:30616"/>
        <label>1</label>
    </ligand>
</feature>
<dbReference type="PROSITE" id="PS00866">
    <property type="entry name" value="CPSASE_1"/>
    <property type="match status" value="1"/>
</dbReference>
<dbReference type="NCBIfam" id="NF003671">
    <property type="entry name" value="PRK05294.1"/>
    <property type="match status" value="1"/>
</dbReference>
<dbReference type="NCBIfam" id="TIGR01369">
    <property type="entry name" value="CPSaseII_lrg"/>
    <property type="match status" value="1"/>
</dbReference>
<evidence type="ECO:0000259" key="17">
    <source>
        <dbReference type="PROSITE" id="PS50975"/>
    </source>
</evidence>
<dbReference type="GO" id="GO:0044205">
    <property type="term" value="P:'de novo' UMP biosynthetic process"/>
    <property type="evidence" value="ECO:0007669"/>
    <property type="project" value="UniProtKB-UniRule"/>
</dbReference>
<dbReference type="SUPFAM" id="SSF52440">
    <property type="entry name" value="PreATP-grasp domain"/>
    <property type="match status" value="2"/>
</dbReference>
<dbReference type="GO" id="GO:0046872">
    <property type="term" value="F:metal ion binding"/>
    <property type="evidence" value="ECO:0007669"/>
    <property type="project" value="UniProtKB-KW"/>
</dbReference>
<evidence type="ECO:0000256" key="9">
    <source>
        <dbReference type="ARBA" id="ARBA00022741"/>
    </source>
</evidence>
<sequence length="1080" mass="118681">MPLNKQIKKVLVIGSGPIVIGQAAEFDYAGTQACLALKEEGIEVVLVNSNPATIMTDSSFAEKVYIEPLTAEVLEEIIKKELPDGIIGTLGGQTGLNLTVELYERGILQAHGVKLLGTSVESIQNGEDRERFRNLMLSLQEPIPESSIITTIEEGAAFAESIGYPVIVRPAYTLGGAGGGFAGTSEELQAVLKRGLSQSPISQVLLEKSIKGWKEIEYEVMRDENDTCIIVCNMENLDPVGVHTGDSIVVAPSQTLTDVQYQMLRDASVKIIRALQIIGGCNIQFALDPYSNEYRIIEVNPRVSRSSALASKATGYPIARMAAKCALGYHLDELLNPITGTTYASFEPAIDYIVVKLPRFPFDKFTEADRTLGTQMKATGEVMAVDRTFEGALYKAIRSMDIKEQTLAHNGAMKKLANEELIAFLKQPTDIRLFVIGEAFARGYSPQEIHSSTEIDLWFLYKLKDMADMEAVIAGCTWKEMPVQLLKEAKLKNMGDSCLAQLLGVQEASIRKKRLELGLRPAYKLVDTCAAEFDAVTPYYYSTWQGEDEVTVLPQKKIIVLGSGPIRIGQGIEFDYCSVHAALAVKKMGYGAIVINNNPETVSTDYSIANSLYFEPLTVEDILHVIEKEKPAGVLIQFGGQTAINLAEQLTQEGVNVLGTTADSIEKLEDRKKFYELLSELDIPHISGAYAQNAEELLLAAEKLGYPVLVRPSFVIGGQNMFVFYQKKDLADYAQRMESEQQSRQWPLLVDKYIPGFECEADVISDGEDILIPRIFEHIERAGVHSGDSITVFPPITIAEEVKQTIVCYAEKIAKALPVKGVMNIQFVVHGECVYVLEVNPRSSRTVPIISKITGVPLVEWGVKVQLGYALKDINGDTGLMKEPEHYAVKAPVFSALKLKGMDHILGPEMKSTGEVLGLGNSYEEAFEKAVLAGKVNPFTASSKPAAVLWSLPDHSKEESLSLARELVKRGIQLLATGGTHSFFRQHGISCKRMSKEASAFRELVKDGKITALINIPSQGRNKNTFGFELRELAAAHNIPCFTHIDTAAALVQTKAAAEQTPRAIQEYFLVKKLTEGEVY</sequence>
<accession>A0A7X2IZ56</accession>
<feature type="binding site" evidence="16">
    <location>
        <position position="300"/>
    </location>
    <ligand>
        <name>Mg(2+)</name>
        <dbReference type="ChEBI" id="CHEBI:18420"/>
        <label>2</label>
    </ligand>
</feature>
<dbReference type="SUPFAM" id="SSF48108">
    <property type="entry name" value="Carbamoyl phosphate synthetase, large subunit connection domain"/>
    <property type="match status" value="1"/>
</dbReference>
<dbReference type="OrthoDB" id="9804197at2"/>
<dbReference type="EC" id="6.3.5.5" evidence="16"/>
<gene>
    <name evidence="16 19" type="primary">carB</name>
    <name evidence="19" type="ORF">GJU40_09945</name>
</gene>
<feature type="binding site" evidence="16">
    <location>
        <position position="838"/>
    </location>
    <ligand>
        <name>Mn(2+)</name>
        <dbReference type="ChEBI" id="CHEBI:29035"/>
        <label>4</label>
    </ligand>
</feature>
<dbReference type="UniPathway" id="UPA00068">
    <property type="reaction ID" value="UER00171"/>
</dbReference>
<evidence type="ECO:0000256" key="11">
    <source>
        <dbReference type="ARBA" id="ARBA00022842"/>
    </source>
</evidence>
<evidence type="ECO:0000259" key="18">
    <source>
        <dbReference type="PROSITE" id="PS51855"/>
    </source>
</evidence>
<dbReference type="FunFam" id="3.40.50.20:FF:000001">
    <property type="entry name" value="Carbamoyl-phosphate synthase large chain"/>
    <property type="match status" value="2"/>
</dbReference>
<dbReference type="InterPro" id="IPR006275">
    <property type="entry name" value="CPSase_lsu"/>
</dbReference>
<feature type="binding site" evidence="16">
    <location>
        <position position="129"/>
    </location>
    <ligand>
        <name>ATP</name>
        <dbReference type="ChEBI" id="CHEBI:30616"/>
        <label>1</label>
    </ligand>
</feature>
<feature type="domain" description="ATP-grasp" evidence="17">
    <location>
        <begin position="675"/>
        <end position="867"/>
    </location>
</feature>
<feature type="binding site" evidence="16">
    <location>
        <position position="284"/>
    </location>
    <ligand>
        <name>Mn(2+)</name>
        <dbReference type="ChEBI" id="CHEBI:29035"/>
        <label>1</label>
    </ligand>
</feature>
<feature type="binding site" evidence="16">
    <location>
        <position position="758"/>
    </location>
    <ligand>
        <name>ATP</name>
        <dbReference type="ChEBI" id="CHEBI:30616"/>
        <label>2</label>
    </ligand>
</feature>
<feature type="binding site" evidence="16">
    <location>
        <position position="215"/>
    </location>
    <ligand>
        <name>ATP</name>
        <dbReference type="ChEBI" id="CHEBI:30616"/>
        <label>1</label>
    </ligand>
</feature>
<dbReference type="InterPro" id="IPR036897">
    <property type="entry name" value="CarbamoylP_synth_lsu_oligo_sf"/>
</dbReference>
<feature type="region of interest" description="Allosteric domain" evidence="16">
    <location>
        <begin position="936"/>
        <end position="1080"/>
    </location>
</feature>
<feature type="binding site" evidence="16">
    <location>
        <position position="840"/>
    </location>
    <ligand>
        <name>Mg(2+)</name>
        <dbReference type="ChEBI" id="CHEBI:18420"/>
        <label>4</label>
    </ligand>
</feature>
<evidence type="ECO:0000313" key="20">
    <source>
        <dbReference type="Proteomes" id="UP000448867"/>
    </source>
</evidence>
<feature type="binding site" evidence="16">
    <location>
        <position position="169"/>
    </location>
    <ligand>
        <name>ATP</name>
        <dbReference type="ChEBI" id="CHEBI:30616"/>
        <label>1</label>
    </ligand>
</feature>
<feature type="binding site" evidence="16">
    <location>
        <position position="300"/>
    </location>
    <ligand>
        <name>Mn(2+)</name>
        <dbReference type="ChEBI" id="CHEBI:29035"/>
        <label>2</label>
    </ligand>
</feature>
<feature type="binding site" evidence="16">
    <location>
        <position position="284"/>
    </location>
    <ligand>
        <name>Mg(2+)</name>
        <dbReference type="ChEBI" id="CHEBI:18420"/>
        <label>1</label>
    </ligand>
</feature>
<evidence type="ECO:0000256" key="13">
    <source>
        <dbReference type="ARBA" id="ARBA00023211"/>
    </source>
</evidence>
<dbReference type="InterPro" id="IPR011761">
    <property type="entry name" value="ATP-grasp"/>
</dbReference>
<feature type="binding site" evidence="16">
    <location>
        <position position="175"/>
    </location>
    <ligand>
        <name>ATP</name>
        <dbReference type="ChEBI" id="CHEBI:30616"/>
        <label>1</label>
    </ligand>
</feature>
<feature type="binding site" evidence="16">
    <location>
        <position position="786"/>
    </location>
    <ligand>
        <name>ATP</name>
        <dbReference type="ChEBI" id="CHEBI:30616"/>
        <label>2</label>
    </ligand>
</feature>
<dbReference type="InterPro" id="IPR005480">
    <property type="entry name" value="CPSase_lsu_oligo"/>
</dbReference>
<comment type="catalytic activity">
    <reaction evidence="14 16">
        <text>hydrogencarbonate + NH4(+) + 2 ATP = carbamoyl phosphate + 2 ADP + phosphate + 2 H(+)</text>
        <dbReference type="Rhea" id="RHEA:18029"/>
        <dbReference type="ChEBI" id="CHEBI:15378"/>
        <dbReference type="ChEBI" id="CHEBI:17544"/>
        <dbReference type="ChEBI" id="CHEBI:28938"/>
        <dbReference type="ChEBI" id="CHEBI:30616"/>
        <dbReference type="ChEBI" id="CHEBI:43474"/>
        <dbReference type="ChEBI" id="CHEBI:58228"/>
        <dbReference type="ChEBI" id="CHEBI:456216"/>
        <dbReference type="EC" id="6.3.4.16"/>
    </reaction>
</comment>
<dbReference type="PROSITE" id="PS50975">
    <property type="entry name" value="ATP_GRASP"/>
    <property type="match status" value="2"/>
</dbReference>
<comment type="catalytic activity">
    <reaction evidence="15 16">
        <text>hydrogencarbonate + L-glutamine + 2 ATP + H2O = carbamoyl phosphate + L-glutamate + 2 ADP + phosphate + 2 H(+)</text>
        <dbReference type="Rhea" id="RHEA:18633"/>
        <dbReference type="ChEBI" id="CHEBI:15377"/>
        <dbReference type="ChEBI" id="CHEBI:15378"/>
        <dbReference type="ChEBI" id="CHEBI:17544"/>
        <dbReference type="ChEBI" id="CHEBI:29985"/>
        <dbReference type="ChEBI" id="CHEBI:30616"/>
        <dbReference type="ChEBI" id="CHEBI:43474"/>
        <dbReference type="ChEBI" id="CHEBI:58228"/>
        <dbReference type="ChEBI" id="CHEBI:58359"/>
        <dbReference type="ChEBI" id="CHEBI:456216"/>
        <dbReference type="EC" id="6.3.5.5"/>
    </reaction>
</comment>
<dbReference type="Gene3D" id="3.30.470.20">
    <property type="entry name" value="ATP-grasp fold, B domain"/>
    <property type="match status" value="2"/>
</dbReference>
<feature type="binding site" evidence="16">
    <location>
        <position position="838"/>
    </location>
    <ligand>
        <name>ATP</name>
        <dbReference type="ChEBI" id="CHEBI:30616"/>
        <label>2</label>
    </ligand>
</feature>
<organism evidence="19 20">
    <name type="scientific">Metabacillus lacus</name>
    <dbReference type="NCBI Taxonomy" id="1983721"/>
    <lineage>
        <taxon>Bacteria</taxon>
        <taxon>Bacillati</taxon>
        <taxon>Bacillota</taxon>
        <taxon>Bacilli</taxon>
        <taxon>Bacillales</taxon>
        <taxon>Bacillaceae</taxon>
        <taxon>Metabacillus</taxon>
    </lineage>
</organism>
<comment type="subunit">
    <text evidence="16">Composed of two chains; the small (or glutamine) chain promotes the hydrolysis of glutamine to ammonia, which is used by the large (or ammonia) chain to synthesize carbamoyl phosphate. Tetramer of heterodimers (alpha,beta)4.</text>
</comment>
<comment type="caution">
    <text evidence="16">Lacks conserved residue(s) required for the propagation of feature annotation.</text>
</comment>
<dbReference type="EMBL" id="WKKI01000016">
    <property type="protein sequence ID" value="MRX72466.1"/>
    <property type="molecule type" value="Genomic_DNA"/>
</dbReference>
<feature type="binding site" evidence="16">
    <location>
        <position position="784"/>
    </location>
    <ligand>
        <name>ATP</name>
        <dbReference type="ChEBI" id="CHEBI:30616"/>
        <label>2</label>
    </ligand>
</feature>
<feature type="binding site" evidence="16">
    <location>
        <position position="243"/>
    </location>
    <ligand>
        <name>ATP</name>
        <dbReference type="ChEBI" id="CHEBI:30616"/>
        <label>1</label>
    </ligand>
</feature>
<dbReference type="PRINTS" id="PR00098">
    <property type="entry name" value="CPSASE"/>
</dbReference>
<dbReference type="EC" id="6.3.4.16" evidence="16"/>
<dbReference type="FunFam" id="3.30.470.20:FF:000001">
    <property type="entry name" value="Carbamoyl-phosphate synthase large chain"/>
    <property type="match status" value="1"/>
</dbReference>
<comment type="cofactor">
    <cofactor evidence="1">
        <name>Mn(2+)</name>
        <dbReference type="ChEBI" id="CHEBI:29035"/>
    </cofactor>
</comment>
<dbReference type="UniPathway" id="UPA00070">
    <property type="reaction ID" value="UER00115"/>
</dbReference>
<feature type="binding site" evidence="16">
    <location>
        <position position="298"/>
    </location>
    <ligand>
        <name>Mg(2+)</name>
        <dbReference type="ChEBI" id="CHEBI:18420"/>
        <label>2</label>
    </ligand>
</feature>
<keyword evidence="4 16" id="KW-0055">Arginine biosynthesis</keyword>
<evidence type="ECO:0000256" key="7">
    <source>
        <dbReference type="ARBA" id="ARBA00022723"/>
    </source>
</evidence>
<keyword evidence="12 16" id="KW-0665">Pyrimidine biosynthesis</keyword>
<feature type="binding site" evidence="16">
    <location>
        <position position="838"/>
    </location>
    <ligand>
        <name>Mg(2+)</name>
        <dbReference type="ChEBI" id="CHEBI:18420"/>
        <label>4</label>
    </ligand>
</feature>
<keyword evidence="10 16" id="KW-0067">ATP-binding</keyword>
<feature type="binding site" evidence="16">
    <location>
        <position position="840"/>
    </location>
    <ligand>
        <name>Mn(2+)</name>
        <dbReference type="ChEBI" id="CHEBI:29035"/>
        <label>4</label>
    </ligand>
</feature>
<feature type="binding site" evidence="16">
    <location>
        <position position="826"/>
    </location>
    <ligand>
        <name>Mg(2+)</name>
        <dbReference type="ChEBI" id="CHEBI:18420"/>
        <label>3</label>
    </ligand>
</feature>
<comment type="function">
    <text evidence="16">Large subunit of the glutamine-dependent carbamoyl phosphate synthetase (CPSase). CPSase catalyzes the formation of carbamoyl phosphate from the ammonia moiety of glutamine, carbonate, and phosphate donated by ATP, constituting the first step of 2 biosynthetic pathways, one leading to arginine and/or urea and the other to pyrimidine nucleotides. The large subunit (synthetase) binds the substrates ammonia (free or transferred from glutamine from the small subunit), hydrogencarbonate and ATP and carries out an ATP-coupled ligase reaction, activating hydrogencarbonate by forming carboxy phosphate which reacts with ammonia to form carbamoyl phosphate.</text>
</comment>
<comment type="cofactor">
    <cofactor evidence="16">
        <name>Mg(2+)</name>
        <dbReference type="ChEBI" id="CHEBI:18420"/>
    </cofactor>
    <cofactor evidence="16">
        <name>Mn(2+)</name>
        <dbReference type="ChEBI" id="CHEBI:29035"/>
    </cofactor>
    <text evidence="16">Binds 4 Mg(2+) or Mn(2+) ions per subunit.</text>
</comment>
<evidence type="ECO:0000256" key="6">
    <source>
        <dbReference type="ARBA" id="ARBA00022605"/>
    </source>
</evidence>
<dbReference type="InterPro" id="IPR058047">
    <property type="entry name" value="CPSase_preATP-grasp"/>
</dbReference>
<comment type="caution">
    <text evidence="19">The sequence shown here is derived from an EMBL/GenBank/DDBJ whole genome shotgun (WGS) entry which is preliminary data.</text>
</comment>
<dbReference type="GO" id="GO:0004087">
    <property type="term" value="F:carbamoyl-phosphate synthase (ammonia) activity"/>
    <property type="evidence" value="ECO:0007669"/>
    <property type="project" value="UniProtKB-EC"/>
</dbReference>
<dbReference type="InterPro" id="IPR036914">
    <property type="entry name" value="MGS-like_dom_sf"/>
</dbReference>
<evidence type="ECO:0000313" key="19">
    <source>
        <dbReference type="EMBL" id="MRX72466.1"/>
    </source>
</evidence>